<dbReference type="EMBL" id="BMAW01015162">
    <property type="protein sequence ID" value="GFT42302.1"/>
    <property type="molecule type" value="Genomic_DNA"/>
</dbReference>
<protein>
    <submittedName>
        <fullName evidence="1">Uncharacterized protein</fullName>
    </submittedName>
</protein>
<keyword evidence="2" id="KW-1185">Reference proteome</keyword>
<dbReference type="AlphaFoldDB" id="A0A8X6TSJ4"/>
<comment type="caution">
    <text evidence="1">The sequence shown here is derived from an EMBL/GenBank/DDBJ whole genome shotgun (WGS) entry which is preliminary data.</text>
</comment>
<dbReference type="Proteomes" id="UP000887013">
    <property type="component" value="Unassembled WGS sequence"/>
</dbReference>
<accession>A0A8X6TSJ4</accession>
<sequence length="101" mass="10707">MDARMTPAQYGLTNIFEDSWCSVDRNSSDGDSCPQAHFSCLTVSGPNGYVSAAEASAHTLVPGFLSIAYIRPSSNMSFRAFRGRPVSSIVAVKALPSSSLS</sequence>
<organism evidence="1 2">
    <name type="scientific">Nephila pilipes</name>
    <name type="common">Giant wood spider</name>
    <name type="synonym">Nephila maculata</name>
    <dbReference type="NCBI Taxonomy" id="299642"/>
    <lineage>
        <taxon>Eukaryota</taxon>
        <taxon>Metazoa</taxon>
        <taxon>Ecdysozoa</taxon>
        <taxon>Arthropoda</taxon>
        <taxon>Chelicerata</taxon>
        <taxon>Arachnida</taxon>
        <taxon>Araneae</taxon>
        <taxon>Araneomorphae</taxon>
        <taxon>Entelegynae</taxon>
        <taxon>Araneoidea</taxon>
        <taxon>Nephilidae</taxon>
        <taxon>Nephila</taxon>
    </lineage>
</organism>
<evidence type="ECO:0000313" key="1">
    <source>
        <dbReference type="EMBL" id="GFT42302.1"/>
    </source>
</evidence>
<name>A0A8X6TSJ4_NEPPI</name>
<reference evidence="1" key="1">
    <citation type="submission" date="2020-08" db="EMBL/GenBank/DDBJ databases">
        <title>Multicomponent nature underlies the extraordinary mechanical properties of spider dragline silk.</title>
        <authorList>
            <person name="Kono N."/>
            <person name="Nakamura H."/>
            <person name="Mori M."/>
            <person name="Yoshida Y."/>
            <person name="Ohtoshi R."/>
            <person name="Malay A.D."/>
            <person name="Moran D.A.P."/>
            <person name="Tomita M."/>
            <person name="Numata K."/>
            <person name="Arakawa K."/>
        </authorList>
    </citation>
    <scope>NUCLEOTIDE SEQUENCE</scope>
</reference>
<gene>
    <name evidence="1" type="ORF">NPIL_145461</name>
</gene>
<proteinExistence type="predicted"/>
<evidence type="ECO:0000313" key="2">
    <source>
        <dbReference type="Proteomes" id="UP000887013"/>
    </source>
</evidence>